<keyword evidence="1" id="KW-0805">Transcription regulation</keyword>
<dbReference type="GO" id="GO:0003677">
    <property type="term" value="F:DNA binding"/>
    <property type="evidence" value="ECO:0007669"/>
    <property type="project" value="UniProtKB-KW"/>
</dbReference>
<dbReference type="PANTHER" id="PTHR33204">
    <property type="entry name" value="TRANSCRIPTIONAL REGULATOR, MARR FAMILY"/>
    <property type="match status" value="1"/>
</dbReference>
<dbReference type="EMBL" id="FOZU01000056">
    <property type="protein sequence ID" value="SFT24188.1"/>
    <property type="molecule type" value="Genomic_DNA"/>
</dbReference>
<evidence type="ECO:0000313" key="5">
    <source>
        <dbReference type="EMBL" id="SFT24188.1"/>
    </source>
</evidence>
<feature type="domain" description="HTH hxlR-type" evidence="4">
    <location>
        <begin position="17"/>
        <end position="113"/>
    </location>
</feature>
<keyword evidence="3" id="KW-0804">Transcription</keyword>
<dbReference type="Gene3D" id="1.10.10.10">
    <property type="entry name" value="Winged helix-like DNA-binding domain superfamily/Winged helix DNA-binding domain"/>
    <property type="match status" value="1"/>
</dbReference>
<proteinExistence type="predicted"/>
<dbReference type="RefSeq" id="WP_074947847.1">
    <property type="nucleotide sequence ID" value="NZ_FOZU01000056.1"/>
</dbReference>
<name>A0A1I6WDZ1_9GAMM</name>
<dbReference type="SUPFAM" id="SSF46785">
    <property type="entry name" value="Winged helix' DNA-binding domain"/>
    <property type="match status" value="1"/>
</dbReference>
<evidence type="ECO:0000259" key="4">
    <source>
        <dbReference type="PROSITE" id="PS51118"/>
    </source>
</evidence>
<reference evidence="6" key="1">
    <citation type="submission" date="2016-10" db="EMBL/GenBank/DDBJ databases">
        <authorList>
            <person name="Varghese N."/>
            <person name="Submissions S."/>
        </authorList>
    </citation>
    <scope>NUCLEOTIDE SEQUENCE [LARGE SCALE GENOMIC DNA]</scope>
    <source>
        <strain evidence="6">ANC 5076</strain>
    </source>
</reference>
<protein>
    <submittedName>
        <fullName evidence="5">DNA-binding transcriptional regulator, HxlR family</fullName>
    </submittedName>
</protein>
<organism evidence="5 6">
    <name type="scientific">Acinetobacter bohemicus</name>
    <dbReference type="NCBI Taxonomy" id="1435036"/>
    <lineage>
        <taxon>Bacteria</taxon>
        <taxon>Pseudomonadati</taxon>
        <taxon>Pseudomonadota</taxon>
        <taxon>Gammaproteobacteria</taxon>
        <taxon>Moraxellales</taxon>
        <taxon>Moraxellaceae</taxon>
        <taxon>Acinetobacter</taxon>
    </lineage>
</organism>
<keyword evidence="2 5" id="KW-0238">DNA-binding</keyword>
<sequence>MNTDESCLAANVLSKNCPSRVTLMHLTNRWGVLVMFSLRKGTHRFSELRRRIDGISEKMLTQTLRDLENDGFIVRKEYAVIPPHVEYSLSAKKGVEAAEKIYDLVNWIEKNTN</sequence>
<gene>
    <name evidence="5" type="ORF">SAMN05444586_10568</name>
</gene>
<dbReference type="PROSITE" id="PS51118">
    <property type="entry name" value="HTH_HXLR"/>
    <property type="match status" value="1"/>
</dbReference>
<evidence type="ECO:0000256" key="2">
    <source>
        <dbReference type="ARBA" id="ARBA00023125"/>
    </source>
</evidence>
<dbReference type="Proteomes" id="UP000182827">
    <property type="component" value="Unassembled WGS sequence"/>
</dbReference>
<dbReference type="AlphaFoldDB" id="A0A1I6WDZ1"/>
<evidence type="ECO:0000256" key="1">
    <source>
        <dbReference type="ARBA" id="ARBA00023015"/>
    </source>
</evidence>
<dbReference type="Pfam" id="PF01638">
    <property type="entry name" value="HxlR"/>
    <property type="match status" value="1"/>
</dbReference>
<evidence type="ECO:0000256" key="3">
    <source>
        <dbReference type="ARBA" id="ARBA00023163"/>
    </source>
</evidence>
<dbReference type="InterPro" id="IPR036388">
    <property type="entry name" value="WH-like_DNA-bd_sf"/>
</dbReference>
<dbReference type="PANTHER" id="PTHR33204:SF37">
    <property type="entry name" value="HTH-TYPE TRANSCRIPTIONAL REGULATOR YODB"/>
    <property type="match status" value="1"/>
</dbReference>
<accession>A0A1I6WDZ1</accession>
<keyword evidence="6" id="KW-1185">Reference proteome</keyword>
<evidence type="ECO:0000313" key="6">
    <source>
        <dbReference type="Proteomes" id="UP000182827"/>
    </source>
</evidence>
<dbReference type="InterPro" id="IPR036390">
    <property type="entry name" value="WH_DNA-bd_sf"/>
</dbReference>
<dbReference type="InterPro" id="IPR002577">
    <property type="entry name" value="HTH_HxlR"/>
</dbReference>